<dbReference type="SUPFAM" id="SSF51338">
    <property type="entry name" value="Composite domain of metallo-dependent hydrolases"/>
    <property type="match status" value="1"/>
</dbReference>
<dbReference type="RefSeq" id="WP_012844584.1">
    <property type="nucleotide sequence ID" value="NC_013501.1"/>
</dbReference>
<dbReference type="OrthoDB" id="9797498at2"/>
<dbReference type="PANTHER" id="PTHR43135">
    <property type="entry name" value="ALPHA-D-RIBOSE 1-METHYLPHOSPHONATE 5-TRIPHOSPHATE DIPHOSPHATASE"/>
    <property type="match status" value="1"/>
</dbReference>
<dbReference type="Proteomes" id="UP000002221">
    <property type="component" value="Chromosome"/>
</dbReference>
<dbReference type="GO" id="GO:0016810">
    <property type="term" value="F:hydrolase activity, acting on carbon-nitrogen (but not peptide) bonds"/>
    <property type="evidence" value="ECO:0007669"/>
    <property type="project" value="InterPro"/>
</dbReference>
<feature type="signal peptide" evidence="1">
    <location>
        <begin position="1"/>
        <end position="19"/>
    </location>
</feature>
<dbReference type="Gene3D" id="2.30.40.10">
    <property type="entry name" value="Urease, subunit C, domain 1"/>
    <property type="match status" value="1"/>
</dbReference>
<dbReference type="Pfam" id="PF12680">
    <property type="entry name" value="SnoaL_2"/>
    <property type="match status" value="1"/>
</dbReference>
<dbReference type="EMBL" id="CP001807">
    <property type="protein sequence ID" value="ACY48973.1"/>
    <property type="molecule type" value="Genomic_DNA"/>
</dbReference>
<evidence type="ECO:0000313" key="5">
    <source>
        <dbReference type="Proteomes" id="UP000002221"/>
    </source>
</evidence>
<evidence type="ECO:0000313" key="4">
    <source>
        <dbReference type="EMBL" id="ACY48973.1"/>
    </source>
</evidence>
<dbReference type="PANTHER" id="PTHR43135:SF3">
    <property type="entry name" value="ALPHA-D-RIBOSE 1-METHYLPHOSPHONATE 5-TRIPHOSPHATE DIPHOSPHATASE"/>
    <property type="match status" value="1"/>
</dbReference>
<evidence type="ECO:0000256" key="1">
    <source>
        <dbReference type="SAM" id="SignalP"/>
    </source>
</evidence>
<name>D0MD61_RHOM4</name>
<keyword evidence="1" id="KW-0732">Signal</keyword>
<sequence length="568" mass="63271">MRTLSAACLLLLSVSFAGAQPNRLALVGAHVVNPTGYPSLENATVLIEGARIVAVGPADQVVVPEGTRRVDVTGKWIIPGLIDAHIHFFQSGGLYTRPDIIDRRHIVPYEQELQQIRQRLPDTFARYLRCGVTGVVDVGGPFWNFEVRAQACQTLRAPRVAVAGPLISTYQPEALTTDDPPIIKVNTPEEARALVQRELAYQPDLIKIWYIVRPGETPAQHLPLVRAAIEEAHAHGVRVAVHATQLETARLAVQAGADILVHSVYDRAVDKDFIRLLKERRTLYIPTLIVWEGYREVLSRQVQLSRAELEWANLYVVATLFDLYADTSYRPPSAAWIEARMERLRTAQHNLKRLQEGGVLIAAGTDAGNIGTLHGPAIFREFELMAEAGLTPQQILTSATLHGAMVLGRPEELGVVEAGRLADLVVLDANPLEDVRHFTSIRFVIKDGHLFHPEDLIQESPADLVQRQLNAYNARHLEAFAATYAPDVILYDFPSTVRLSGLQALKARYGRLFAENPHLHARLLGRITLGPYVIDREHVIGRADGRVIHAVAIYQVVQHKIQRVWFIR</sequence>
<dbReference type="InterPro" id="IPR037401">
    <property type="entry name" value="SnoaL-like"/>
</dbReference>
<dbReference type="eggNOG" id="COG4538">
    <property type="taxonomic scope" value="Bacteria"/>
</dbReference>
<dbReference type="STRING" id="518766.Rmar_2093"/>
<protein>
    <submittedName>
        <fullName evidence="4">Amidohydrolase</fullName>
    </submittedName>
</protein>
<reference evidence="4 5" key="1">
    <citation type="journal article" date="2009" name="Stand. Genomic Sci.">
        <title>Complete genome sequence of Rhodothermus marinus type strain (R-10).</title>
        <authorList>
            <person name="Nolan M."/>
            <person name="Tindall B.J."/>
            <person name="Pomrenke H."/>
            <person name="Lapidus A."/>
            <person name="Copeland A."/>
            <person name="Glavina Del Rio T."/>
            <person name="Lucas S."/>
            <person name="Chen F."/>
            <person name="Tice H."/>
            <person name="Cheng J.F."/>
            <person name="Saunders E."/>
            <person name="Han C."/>
            <person name="Bruce D."/>
            <person name="Goodwin L."/>
            <person name="Chain P."/>
            <person name="Pitluck S."/>
            <person name="Ovchinikova G."/>
            <person name="Pati A."/>
            <person name="Ivanova N."/>
            <person name="Mavromatis K."/>
            <person name="Chen A."/>
            <person name="Palaniappan K."/>
            <person name="Land M."/>
            <person name="Hauser L."/>
            <person name="Chang Y.J."/>
            <person name="Jeffries C.D."/>
            <person name="Brettin T."/>
            <person name="Goker M."/>
            <person name="Bristow J."/>
            <person name="Eisen J.A."/>
            <person name="Markowitz V."/>
            <person name="Hugenholtz P."/>
            <person name="Kyrpides N.C."/>
            <person name="Klenk H.P."/>
            <person name="Detter J.C."/>
        </authorList>
    </citation>
    <scope>NUCLEOTIDE SEQUENCE [LARGE SCALE GENOMIC DNA]</scope>
    <source>
        <strain evidence="5">ATCC 43812 / DSM 4252 / R-10</strain>
    </source>
</reference>
<dbReference type="InterPro" id="IPR051781">
    <property type="entry name" value="Metallo-dep_Hydrolase"/>
</dbReference>
<proteinExistence type="predicted"/>
<feature type="domain" description="Amidohydrolase-related" evidence="2">
    <location>
        <begin position="76"/>
        <end position="449"/>
    </location>
</feature>
<keyword evidence="5" id="KW-1185">Reference proteome</keyword>
<dbReference type="Pfam" id="PF01979">
    <property type="entry name" value="Amidohydro_1"/>
    <property type="match status" value="1"/>
</dbReference>
<dbReference type="InterPro" id="IPR011059">
    <property type="entry name" value="Metal-dep_hydrolase_composite"/>
</dbReference>
<dbReference type="Gene3D" id="3.20.20.140">
    <property type="entry name" value="Metal-dependent hydrolases"/>
    <property type="match status" value="1"/>
</dbReference>
<dbReference type="InterPro" id="IPR032466">
    <property type="entry name" value="Metal_Hydrolase"/>
</dbReference>
<organism evidence="4 5">
    <name type="scientific">Rhodothermus marinus (strain ATCC 43812 / DSM 4252 / R-10)</name>
    <name type="common">Rhodothermus obamensis</name>
    <dbReference type="NCBI Taxonomy" id="518766"/>
    <lineage>
        <taxon>Bacteria</taxon>
        <taxon>Pseudomonadati</taxon>
        <taxon>Rhodothermota</taxon>
        <taxon>Rhodothermia</taxon>
        <taxon>Rhodothermales</taxon>
        <taxon>Rhodothermaceae</taxon>
        <taxon>Rhodothermus</taxon>
    </lineage>
</organism>
<evidence type="ECO:0000259" key="3">
    <source>
        <dbReference type="Pfam" id="PF12680"/>
    </source>
</evidence>
<feature type="domain" description="SnoaL-like" evidence="3">
    <location>
        <begin position="465"/>
        <end position="563"/>
    </location>
</feature>
<dbReference type="KEGG" id="rmr:Rmar_2093"/>
<dbReference type="HOGENOM" id="CLU_023620_4_2_10"/>
<dbReference type="AlphaFoldDB" id="D0MD61"/>
<accession>D0MD61</accession>
<keyword evidence="4" id="KW-0378">Hydrolase</keyword>
<dbReference type="SUPFAM" id="SSF54427">
    <property type="entry name" value="NTF2-like"/>
    <property type="match status" value="1"/>
</dbReference>
<dbReference type="Gene3D" id="3.10.450.50">
    <property type="match status" value="1"/>
</dbReference>
<dbReference type="eggNOG" id="COG1228">
    <property type="taxonomic scope" value="Bacteria"/>
</dbReference>
<feature type="chain" id="PRO_5003012030" evidence="1">
    <location>
        <begin position="20"/>
        <end position="568"/>
    </location>
</feature>
<dbReference type="InterPro" id="IPR032710">
    <property type="entry name" value="NTF2-like_dom_sf"/>
</dbReference>
<evidence type="ECO:0000259" key="2">
    <source>
        <dbReference type="Pfam" id="PF01979"/>
    </source>
</evidence>
<dbReference type="InterPro" id="IPR006680">
    <property type="entry name" value="Amidohydro-rel"/>
</dbReference>
<gene>
    <name evidence="4" type="ordered locus">Rmar_2093</name>
</gene>
<dbReference type="SUPFAM" id="SSF51556">
    <property type="entry name" value="Metallo-dependent hydrolases"/>
    <property type="match status" value="1"/>
</dbReference>